<keyword evidence="5" id="KW-1185">Reference proteome</keyword>
<comment type="caution">
    <text evidence="4">The sequence shown here is derived from an EMBL/GenBank/DDBJ whole genome shotgun (WGS) entry which is preliminary data.</text>
</comment>
<sequence>MYLMIDHYDSFVYNLACYMQECGAEVETVRSGSADLTQIEMLARSGELEGIVISPGPKGPDDCPLSQELVRRMSDRIPILGVCLGHQIIGRVFGATVQRGQRPMHGKISLIHNSRQGLFRGLPAFYRVTRYHSLVVSEENLPHELEVDARTGDGVIMGFHHKEFPIFGVQFHPEAVLTEYGHELLYNFIQISRERSDSKATGAYAGAALRGDVVKAAESTLGGNAETVTGETVGAIFGGNAEDASEATLGGDVAKATEAALVGNAEKDNETDIGDSAGTKKEEIRS</sequence>
<dbReference type="InterPro" id="IPR029062">
    <property type="entry name" value="Class_I_gatase-like"/>
</dbReference>
<dbReference type="GeneID" id="303115564"/>
<evidence type="ECO:0000256" key="1">
    <source>
        <dbReference type="ARBA" id="ARBA00022962"/>
    </source>
</evidence>
<dbReference type="Pfam" id="PF00117">
    <property type="entry name" value="GATase"/>
    <property type="match status" value="1"/>
</dbReference>
<proteinExistence type="predicted"/>
<dbReference type="PROSITE" id="PS51273">
    <property type="entry name" value="GATASE_TYPE_1"/>
    <property type="match status" value="1"/>
</dbReference>
<dbReference type="PRINTS" id="PR00096">
    <property type="entry name" value="GATASE"/>
</dbReference>
<dbReference type="EMBL" id="VUMZ01000010">
    <property type="protein sequence ID" value="MST52544.1"/>
    <property type="molecule type" value="Genomic_DNA"/>
</dbReference>
<evidence type="ECO:0000313" key="5">
    <source>
        <dbReference type="Proteomes" id="UP000474676"/>
    </source>
</evidence>
<keyword evidence="1" id="KW-0315">Glutamine amidotransferase</keyword>
<dbReference type="InterPro" id="IPR050472">
    <property type="entry name" value="Anth_synth/Amidotransfase"/>
</dbReference>
<evidence type="ECO:0000259" key="3">
    <source>
        <dbReference type="Pfam" id="PF00117"/>
    </source>
</evidence>
<organism evidence="4 5">
    <name type="scientific">Hornefia butyriciproducens</name>
    <dbReference type="NCBI Taxonomy" id="2652293"/>
    <lineage>
        <taxon>Bacteria</taxon>
        <taxon>Bacillati</taxon>
        <taxon>Bacillota</taxon>
        <taxon>Clostridia</taxon>
        <taxon>Peptostreptococcales</taxon>
        <taxon>Anaerovoracaceae</taxon>
        <taxon>Hornefia</taxon>
    </lineage>
</organism>
<evidence type="ECO:0000256" key="2">
    <source>
        <dbReference type="SAM" id="MobiDB-lite"/>
    </source>
</evidence>
<dbReference type="InterPro" id="IPR017926">
    <property type="entry name" value="GATASE"/>
</dbReference>
<dbReference type="PANTHER" id="PTHR43418:SF4">
    <property type="entry name" value="MULTIFUNCTIONAL TRYPTOPHAN BIOSYNTHESIS PROTEIN"/>
    <property type="match status" value="1"/>
</dbReference>
<dbReference type="SUPFAM" id="SSF52317">
    <property type="entry name" value="Class I glutamine amidotransferase-like"/>
    <property type="match status" value="1"/>
</dbReference>
<dbReference type="GO" id="GO:0004049">
    <property type="term" value="F:anthranilate synthase activity"/>
    <property type="evidence" value="ECO:0007669"/>
    <property type="project" value="TreeGrafter"/>
</dbReference>
<dbReference type="Gene3D" id="3.40.50.880">
    <property type="match status" value="1"/>
</dbReference>
<dbReference type="PANTHER" id="PTHR43418">
    <property type="entry name" value="MULTIFUNCTIONAL TRYPTOPHAN BIOSYNTHESIS PROTEIN-RELATED"/>
    <property type="match status" value="1"/>
</dbReference>
<dbReference type="GO" id="GO:0005829">
    <property type="term" value="C:cytosol"/>
    <property type="evidence" value="ECO:0007669"/>
    <property type="project" value="TreeGrafter"/>
</dbReference>
<dbReference type="InterPro" id="IPR006221">
    <property type="entry name" value="TrpG/PapA_dom"/>
</dbReference>
<dbReference type="NCBIfam" id="TIGR00566">
    <property type="entry name" value="trpG_papA"/>
    <property type="match status" value="1"/>
</dbReference>
<dbReference type="RefSeq" id="WP_154574938.1">
    <property type="nucleotide sequence ID" value="NZ_VUMZ01000010.1"/>
</dbReference>
<name>A0A6L5Y6Z9_9FIRM</name>
<protein>
    <submittedName>
        <fullName evidence="4">Aminodeoxychorismate/anthranilate synthase component II</fullName>
    </submittedName>
</protein>
<dbReference type="CDD" id="cd01743">
    <property type="entry name" value="GATase1_Anthranilate_Synthase"/>
    <property type="match status" value="1"/>
</dbReference>
<evidence type="ECO:0000313" key="4">
    <source>
        <dbReference type="EMBL" id="MST52544.1"/>
    </source>
</evidence>
<feature type="domain" description="Glutamine amidotransferase" evidence="3">
    <location>
        <begin position="3"/>
        <end position="189"/>
    </location>
</feature>
<dbReference type="PRINTS" id="PR00099">
    <property type="entry name" value="CPSGATASE"/>
</dbReference>
<dbReference type="Proteomes" id="UP000474676">
    <property type="component" value="Unassembled WGS sequence"/>
</dbReference>
<feature type="region of interest" description="Disordered" evidence="2">
    <location>
        <begin position="261"/>
        <end position="286"/>
    </location>
</feature>
<dbReference type="PRINTS" id="PR00097">
    <property type="entry name" value="ANTSNTHASEII"/>
</dbReference>
<dbReference type="AlphaFoldDB" id="A0A6L5Y6Z9"/>
<reference evidence="4 5" key="1">
    <citation type="submission" date="2019-08" db="EMBL/GenBank/DDBJ databases">
        <title>In-depth cultivation of the pig gut microbiome towards novel bacterial diversity and tailored functional studies.</title>
        <authorList>
            <person name="Wylensek D."/>
            <person name="Hitch T.C.A."/>
            <person name="Clavel T."/>
        </authorList>
    </citation>
    <scope>NUCLEOTIDE SEQUENCE [LARGE SCALE GENOMIC DNA]</scope>
    <source>
        <strain evidence="4 5">WCA-MUC-591-APC-3H</strain>
    </source>
</reference>
<dbReference type="GO" id="GO:0000162">
    <property type="term" value="P:L-tryptophan biosynthetic process"/>
    <property type="evidence" value="ECO:0007669"/>
    <property type="project" value="TreeGrafter"/>
</dbReference>
<accession>A0A6L5Y6Z9</accession>
<dbReference type="FunFam" id="3.40.50.880:FF:000003">
    <property type="entry name" value="Anthranilate synthase component II"/>
    <property type="match status" value="1"/>
</dbReference>
<gene>
    <name evidence="4" type="ORF">FYJ64_09530</name>
</gene>